<dbReference type="PANTHER" id="PTHR28216:SF1">
    <property type="entry name" value="DASH COMPLEX SUBUNIT DUO1"/>
    <property type="match status" value="1"/>
</dbReference>
<evidence type="ECO:0000256" key="11">
    <source>
        <dbReference type="ARBA" id="ARBA00022838"/>
    </source>
</evidence>
<evidence type="ECO:0000256" key="16">
    <source>
        <dbReference type="ARBA" id="ARBA00023328"/>
    </source>
</evidence>
<gene>
    <name evidence="20" type="ORF">BN7_6696</name>
</gene>
<keyword evidence="9" id="KW-0498">Mitosis</keyword>
<evidence type="ECO:0000256" key="7">
    <source>
        <dbReference type="ARBA" id="ARBA00022618"/>
    </source>
</evidence>
<evidence type="ECO:0000256" key="12">
    <source>
        <dbReference type="ARBA" id="ARBA00023054"/>
    </source>
</evidence>
<dbReference type="Proteomes" id="UP000009328">
    <property type="component" value="Unassembled WGS sequence"/>
</dbReference>
<keyword evidence="6" id="KW-0963">Cytoplasm</keyword>
<feature type="region of interest" description="Disordered" evidence="19">
    <location>
        <begin position="1"/>
        <end position="28"/>
    </location>
</feature>
<protein>
    <recommendedName>
        <fullName evidence="17">DASH complex subunit DUO1</fullName>
    </recommendedName>
    <alternativeName>
        <fullName evidence="18">Outer kinetochore protein DUO1</fullName>
    </alternativeName>
</protein>
<evidence type="ECO:0000256" key="4">
    <source>
        <dbReference type="ARBA" id="ARBA00005366"/>
    </source>
</evidence>
<comment type="caution">
    <text evidence="20">The sequence shown here is derived from an EMBL/GenBank/DDBJ whole genome shotgun (WGS) entry which is preliminary data.</text>
</comment>
<keyword evidence="16" id="KW-0137">Centromere</keyword>
<feature type="compositionally biased region" description="Basic and acidic residues" evidence="19">
    <location>
        <begin position="125"/>
        <end position="155"/>
    </location>
</feature>
<evidence type="ECO:0000256" key="6">
    <source>
        <dbReference type="ARBA" id="ARBA00022490"/>
    </source>
</evidence>
<keyword evidence="12" id="KW-0175">Coiled coil</keyword>
<dbReference type="GO" id="GO:0005874">
    <property type="term" value="C:microtubule"/>
    <property type="evidence" value="ECO:0007669"/>
    <property type="project" value="UniProtKB-KW"/>
</dbReference>
<dbReference type="AlphaFoldDB" id="K0KYC8"/>
<evidence type="ECO:0000256" key="2">
    <source>
        <dbReference type="ARBA" id="ARBA00004186"/>
    </source>
</evidence>
<accession>K0KYC8</accession>
<evidence type="ECO:0000256" key="10">
    <source>
        <dbReference type="ARBA" id="ARBA00022829"/>
    </source>
</evidence>
<evidence type="ECO:0000313" key="20">
    <source>
        <dbReference type="EMBL" id="CCH47087.1"/>
    </source>
</evidence>
<evidence type="ECO:0000256" key="1">
    <source>
        <dbReference type="ARBA" id="ARBA00004123"/>
    </source>
</evidence>
<evidence type="ECO:0000256" key="14">
    <source>
        <dbReference type="ARBA" id="ARBA00023242"/>
    </source>
</evidence>
<evidence type="ECO:0000256" key="9">
    <source>
        <dbReference type="ARBA" id="ARBA00022776"/>
    </source>
</evidence>
<feature type="compositionally biased region" description="Polar residues" evidence="19">
    <location>
        <begin position="12"/>
        <end position="25"/>
    </location>
</feature>
<dbReference type="STRING" id="1206466.K0KYC8"/>
<keyword evidence="15" id="KW-0131">Cell cycle</keyword>
<feature type="compositionally biased region" description="Low complexity" evidence="19">
    <location>
        <begin position="160"/>
        <end position="191"/>
    </location>
</feature>
<evidence type="ECO:0000256" key="17">
    <source>
        <dbReference type="ARBA" id="ARBA00044152"/>
    </source>
</evidence>
<comment type="similarity">
    <text evidence="4">Belongs to the DASH complex DUO1 family.</text>
</comment>
<dbReference type="InParanoid" id="K0KYC8"/>
<dbReference type="GO" id="GO:0007059">
    <property type="term" value="P:chromosome segregation"/>
    <property type="evidence" value="ECO:0007669"/>
    <property type="project" value="UniProtKB-KW"/>
</dbReference>
<evidence type="ECO:0000256" key="19">
    <source>
        <dbReference type="SAM" id="MobiDB-lite"/>
    </source>
</evidence>
<evidence type="ECO:0000256" key="13">
    <source>
        <dbReference type="ARBA" id="ARBA00023212"/>
    </source>
</evidence>
<keyword evidence="5" id="KW-0158">Chromosome</keyword>
<name>K0KYC8_WICCF</name>
<dbReference type="PANTHER" id="PTHR28216">
    <property type="entry name" value="DASH COMPLEX SUBUNIT DUO1"/>
    <property type="match status" value="1"/>
</dbReference>
<dbReference type="Pfam" id="PF08651">
    <property type="entry name" value="DASH_Duo1"/>
    <property type="match status" value="1"/>
</dbReference>
<dbReference type="GO" id="GO:0072686">
    <property type="term" value="C:mitotic spindle"/>
    <property type="evidence" value="ECO:0007669"/>
    <property type="project" value="InterPro"/>
</dbReference>
<keyword evidence="10" id="KW-0159">Chromosome partition</keyword>
<evidence type="ECO:0000256" key="5">
    <source>
        <dbReference type="ARBA" id="ARBA00022454"/>
    </source>
</evidence>
<evidence type="ECO:0000313" key="21">
    <source>
        <dbReference type="Proteomes" id="UP000009328"/>
    </source>
</evidence>
<keyword evidence="14" id="KW-0539">Nucleus</keyword>
<dbReference type="InterPro" id="IPR013960">
    <property type="entry name" value="DASH_Duo1"/>
</dbReference>
<keyword evidence="21" id="KW-1185">Reference proteome</keyword>
<evidence type="ECO:0000256" key="8">
    <source>
        <dbReference type="ARBA" id="ARBA00022701"/>
    </source>
</evidence>
<dbReference type="GO" id="GO:0042729">
    <property type="term" value="C:DASH complex"/>
    <property type="evidence" value="ECO:0007669"/>
    <property type="project" value="InterPro"/>
</dbReference>
<reference evidence="20 21" key="1">
    <citation type="journal article" date="2012" name="Eukaryot. Cell">
        <title>Draft genome sequence of Wickerhamomyces ciferrii NRRL Y-1031 F-60-10.</title>
        <authorList>
            <person name="Schneider J."/>
            <person name="Andrea H."/>
            <person name="Blom J."/>
            <person name="Jaenicke S."/>
            <person name="Ruckert C."/>
            <person name="Schorsch C."/>
            <person name="Szczepanowski R."/>
            <person name="Farwick M."/>
            <person name="Goesmann A."/>
            <person name="Puhler A."/>
            <person name="Schaffer S."/>
            <person name="Tauch A."/>
            <person name="Kohler T."/>
            <person name="Brinkrolf K."/>
        </authorList>
    </citation>
    <scope>NUCLEOTIDE SEQUENCE [LARGE SCALE GENOMIC DNA]</scope>
    <source>
        <strain evidence="21">ATCC 14091 / BCRC 22168 / CBS 111 / JCM 3599 / NBRC 0793 / NRRL Y-1031 F-60-10</strain>
    </source>
</reference>
<dbReference type="HOGENOM" id="CLU_1373178_0_0_1"/>
<keyword evidence="8" id="KW-0493">Microtubule</keyword>
<dbReference type="eggNOG" id="ENOG502SCC0">
    <property type="taxonomic scope" value="Eukaryota"/>
</dbReference>
<dbReference type="GO" id="GO:0000278">
    <property type="term" value="P:mitotic cell cycle"/>
    <property type="evidence" value="ECO:0007669"/>
    <property type="project" value="InterPro"/>
</dbReference>
<organism evidence="20 21">
    <name type="scientific">Wickerhamomyces ciferrii (strain ATCC 14091 / BCRC 22168 / CBS 111 / JCM 3599 / NBRC 0793 / NRRL Y-1031 F-60-10)</name>
    <name type="common">Yeast</name>
    <name type="synonym">Pichia ciferrii</name>
    <dbReference type="NCBI Taxonomy" id="1206466"/>
    <lineage>
        <taxon>Eukaryota</taxon>
        <taxon>Fungi</taxon>
        <taxon>Dikarya</taxon>
        <taxon>Ascomycota</taxon>
        <taxon>Saccharomycotina</taxon>
        <taxon>Saccharomycetes</taxon>
        <taxon>Phaffomycetales</taxon>
        <taxon>Wickerhamomycetaceae</taxon>
        <taxon>Wickerhamomyces</taxon>
    </lineage>
</organism>
<dbReference type="GO" id="GO:0051301">
    <property type="term" value="P:cell division"/>
    <property type="evidence" value="ECO:0007669"/>
    <property type="project" value="UniProtKB-KW"/>
</dbReference>
<dbReference type="EMBL" id="CAIF01000323">
    <property type="protein sequence ID" value="CCH47087.1"/>
    <property type="molecule type" value="Genomic_DNA"/>
</dbReference>
<comment type="subcellular location">
    <subcellularLocation>
        <location evidence="3">Chromosome</location>
        <location evidence="3">Centromere</location>
        <location evidence="3">Kinetochore</location>
    </subcellularLocation>
    <subcellularLocation>
        <location evidence="2">Cytoplasm</location>
        <location evidence="2">Cytoskeleton</location>
        <location evidence="2">Spindle</location>
    </subcellularLocation>
    <subcellularLocation>
        <location evidence="1">Nucleus</location>
    </subcellularLocation>
</comment>
<proteinExistence type="inferred from homology"/>
<evidence type="ECO:0000256" key="3">
    <source>
        <dbReference type="ARBA" id="ARBA00004629"/>
    </source>
</evidence>
<evidence type="ECO:0000256" key="15">
    <source>
        <dbReference type="ARBA" id="ARBA00023306"/>
    </source>
</evidence>
<keyword evidence="7" id="KW-0132">Cell division</keyword>
<evidence type="ECO:0000256" key="18">
    <source>
        <dbReference type="ARBA" id="ARBA00044358"/>
    </source>
</evidence>
<feature type="region of interest" description="Disordered" evidence="19">
    <location>
        <begin position="125"/>
        <end position="199"/>
    </location>
</feature>
<keyword evidence="11" id="KW-0995">Kinetochore</keyword>
<dbReference type="FunCoup" id="K0KYC8">
    <property type="interactions" value="67"/>
</dbReference>
<sequence>MSDQLLPPLDKISSTIESSKDQTALTPRERNEALQHELQQLEQINSTIDGVLGSFHKASSDLDKVLHATESTDKLLDIWIRILSQTSYTTKLLSDKNWKGTTRHEEEYANKKRKFDELNQRFQAEKQRKEQEREQQLNRKLEQQRRIKEREESLKRRVYGTSGSIRRSTRGSSTSAARRGTTSATRGSRGANGRTPARR</sequence>
<keyword evidence="13" id="KW-0206">Cytoskeleton</keyword>